<proteinExistence type="predicted"/>
<gene>
    <name evidence="1" type="ORF">HMPREF9429_00598</name>
</gene>
<dbReference type="OrthoDB" id="5363652at2"/>
<accession>E2ZAX7</accession>
<dbReference type="RefSeq" id="WP_006941475.1">
    <property type="nucleotide sequence ID" value="NZ_GL538186.1"/>
</dbReference>
<dbReference type="Proteomes" id="UP000003195">
    <property type="component" value="Unassembled WGS sequence"/>
</dbReference>
<dbReference type="Pfam" id="PF07751">
    <property type="entry name" value="Abi_2"/>
    <property type="match status" value="1"/>
</dbReference>
<dbReference type="AlphaFoldDB" id="E2ZAX7"/>
<comment type="caution">
    <text evidence="1">The sequence shown here is derived from an EMBL/GenBank/DDBJ whole genome shotgun (WGS) entry which is preliminary data.</text>
</comment>
<dbReference type="HOGENOM" id="CLU_044962_2_1_9"/>
<reference evidence="1 2" key="1">
    <citation type="submission" date="2010-08" db="EMBL/GenBank/DDBJ databases">
        <authorList>
            <person name="Weinstock G."/>
            <person name="Sodergren E."/>
            <person name="Clifton S."/>
            <person name="Fulton L."/>
            <person name="Fulton B."/>
            <person name="Courtney L."/>
            <person name="Fronick C."/>
            <person name="Harrison M."/>
            <person name="Strong C."/>
            <person name="Farmer C."/>
            <person name="Delahaunty K."/>
            <person name="Markovic C."/>
            <person name="Hall O."/>
            <person name="Minx P."/>
            <person name="Tomlinson C."/>
            <person name="Mitreva M."/>
            <person name="Hou S."/>
            <person name="Chen J."/>
            <person name="Wollam A."/>
            <person name="Pepin K.H."/>
            <person name="Johnson M."/>
            <person name="Bhonagiri V."/>
            <person name="Zhang X."/>
            <person name="Suruliraj S."/>
            <person name="Warren W."/>
            <person name="Chinwalla A."/>
            <person name="Mardis E.R."/>
            <person name="Wilson R.K."/>
        </authorList>
    </citation>
    <scope>NUCLEOTIDE SEQUENCE [LARGE SCALE GENOMIC DNA]</scope>
    <source>
        <strain evidence="1 2">F0359</strain>
    </source>
</reference>
<organism evidence="1 2">
    <name type="scientific">Megasphaera micronuciformis F0359</name>
    <dbReference type="NCBI Taxonomy" id="706434"/>
    <lineage>
        <taxon>Bacteria</taxon>
        <taxon>Bacillati</taxon>
        <taxon>Bacillota</taxon>
        <taxon>Negativicutes</taxon>
        <taxon>Veillonellales</taxon>
        <taxon>Veillonellaceae</taxon>
        <taxon>Megasphaera</taxon>
    </lineage>
</organism>
<sequence>MSFKKPLSIDEQVSLLKSRGLIINPDEEAEVITWLSNVNYYKLSGYWLIFEEKNQEGSGRNHKFKQGTTWKSVKHTYIFDQKFRRLLWTSIEKIEISVKAHWSQYLSMKYGAFAHEKRALFSSYIFNDTKDHDSPYTKLSEDYKRSNALYAKHYRENYKELNTPPIWIVSLMLSFGEIVNWLKHLKKSADKKAILIEYRFDEKIMTSFLTHLIEVRNICAHNGRLWNRTTKKAFILPERLYPVFKRSPSNEADKKIYNTIIMINEVLKTIDPKFPFLLFMRNLIKDNYLINPYHMGFPKDWETKEPWGSLPKYRKSQ</sequence>
<dbReference type="eggNOG" id="COG4823">
    <property type="taxonomic scope" value="Bacteria"/>
</dbReference>
<protein>
    <submittedName>
        <fullName evidence="1">Abi-like protein</fullName>
    </submittedName>
</protein>
<evidence type="ECO:0000313" key="2">
    <source>
        <dbReference type="Proteomes" id="UP000003195"/>
    </source>
</evidence>
<keyword evidence="2" id="KW-1185">Reference proteome</keyword>
<name>E2ZAX7_9FIRM</name>
<dbReference type="STRING" id="706434.HMPREF9429_00598"/>
<evidence type="ECO:0000313" key="1">
    <source>
        <dbReference type="EMBL" id="EFQ04557.1"/>
    </source>
</evidence>
<dbReference type="EMBL" id="AECS01000013">
    <property type="protein sequence ID" value="EFQ04557.1"/>
    <property type="molecule type" value="Genomic_DNA"/>
</dbReference>
<dbReference type="InterPro" id="IPR011664">
    <property type="entry name" value="Abi_system_AbiD/AbiF-like"/>
</dbReference>